<keyword evidence="8" id="KW-1185">Reference proteome</keyword>
<dbReference type="EMBL" id="BAABFL010000003">
    <property type="protein sequence ID" value="GAA4647767.1"/>
    <property type="molecule type" value="Genomic_DNA"/>
</dbReference>
<keyword evidence="4 5" id="KW-0472">Membrane</keyword>
<protein>
    <submittedName>
        <fullName evidence="7">Calcium/sodium antiporter</fullName>
    </submittedName>
</protein>
<organism evidence="7 8">
    <name type="scientific">Kistimonas scapharcae</name>
    <dbReference type="NCBI Taxonomy" id="1036133"/>
    <lineage>
        <taxon>Bacteria</taxon>
        <taxon>Pseudomonadati</taxon>
        <taxon>Pseudomonadota</taxon>
        <taxon>Gammaproteobacteria</taxon>
        <taxon>Oceanospirillales</taxon>
        <taxon>Endozoicomonadaceae</taxon>
        <taxon>Kistimonas</taxon>
    </lineage>
</organism>
<dbReference type="PANTHER" id="PTHR10846">
    <property type="entry name" value="SODIUM/POTASSIUM/CALCIUM EXCHANGER"/>
    <property type="match status" value="1"/>
</dbReference>
<feature type="transmembrane region" description="Helical" evidence="5">
    <location>
        <begin position="78"/>
        <end position="96"/>
    </location>
</feature>
<dbReference type="InterPro" id="IPR004481">
    <property type="entry name" value="K/Na/Ca-exchanger"/>
</dbReference>
<feature type="transmembrane region" description="Helical" evidence="5">
    <location>
        <begin position="176"/>
        <end position="196"/>
    </location>
</feature>
<feature type="transmembrane region" description="Helical" evidence="5">
    <location>
        <begin position="208"/>
        <end position="232"/>
    </location>
</feature>
<reference evidence="8" key="1">
    <citation type="journal article" date="2019" name="Int. J. Syst. Evol. Microbiol.">
        <title>The Global Catalogue of Microorganisms (GCM) 10K type strain sequencing project: providing services to taxonomists for standard genome sequencing and annotation.</title>
        <authorList>
            <consortium name="The Broad Institute Genomics Platform"/>
            <consortium name="The Broad Institute Genome Sequencing Center for Infectious Disease"/>
            <person name="Wu L."/>
            <person name="Ma J."/>
        </authorList>
    </citation>
    <scope>NUCLEOTIDE SEQUENCE [LARGE SCALE GENOMIC DNA]</scope>
    <source>
        <strain evidence="8">JCM 17805</strain>
    </source>
</reference>
<gene>
    <name evidence="7" type="ORF">GCM10023116_00290</name>
</gene>
<dbReference type="Proteomes" id="UP001500604">
    <property type="component" value="Unassembled WGS sequence"/>
</dbReference>
<feature type="transmembrane region" description="Helical" evidence="5">
    <location>
        <begin position="244"/>
        <end position="263"/>
    </location>
</feature>
<accession>A0ABP8UW07</accession>
<evidence type="ECO:0000256" key="3">
    <source>
        <dbReference type="ARBA" id="ARBA00022989"/>
    </source>
</evidence>
<evidence type="ECO:0000256" key="5">
    <source>
        <dbReference type="SAM" id="Phobius"/>
    </source>
</evidence>
<evidence type="ECO:0000259" key="6">
    <source>
        <dbReference type="Pfam" id="PF01699"/>
    </source>
</evidence>
<dbReference type="InterPro" id="IPR044880">
    <property type="entry name" value="NCX_ion-bd_dom_sf"/>
</dbReference>
<evidence type="ECO:0000313" key="8">
    <source>
        <dbReference type="Proteomes" id="UP001500604"/>
    </source>
</evidence>
<feature type="transmembrane region" description="Helical" evidence="5">
    <location>
        <begin position="126"/>
        <end position="144"/>
    </location>
</feature>
<dbReference type="Pfam" id="PF01699">
    <property type="entry name" value="Na_Ca_ex"/>
    <property type="match status" value="2"/>
</dbReference>
<dbReference type="NCBIfam" id="TIGR00367">
    <property type="entry name" value="calcium/sodium antiporter"/>
    <property type="match status" value="1"/>
</dbReference>
<comment type="subcellular location">
    <subcellularLocation>
        <location evidence="1">Membrane</location>
        <topology evidence="1">Multi-pass membrane protein</topology>
    </subcellularLocation>
</comment>
<evidence type="ECO:0000256" key="1">
    <source>
        <dbReference type="ARBA" id="ARBA00004141"/>
    </source>
</evidence>
<feature type="transmembrane region" description="Helical" evidence="5">
    <location>
        <begin position="298"/>
        <end position="319"/>
    </location>
</feature>
<dbReference type="InterPro" id="IPR004837">
    <property type="entry name" value="NaCa_Exmemb"/>
</dbReference>
<keyword evidence="2 5" id="KW-0812">Transmembrane</keyword>
<feature type="domain" description="Sodium/calcium exchanger membrane region" evidence="6">
    <location>
        <begin position="4"/>
        <end position="144"/>
    </location>
</feature>
<feature type="transmembrane region" description="Helical" evidence="5">
    <location>
        <begin position="275"/>
        <end position="291"/>
    </location>
</feature>
<evidence type="ECO:0000256" key="4">
    <source>
        <dbReference type="ARBA" id="ARBA00023136"/>
    </source>
</evidence>
<evidence type="ECO:0000313" key="7">
    <source>
        <dbReference type="EMBL" id="GAA4647767.1"/>
    </source>
</evidence>
<keyword evidence="3 5" id="KW-1133">Transmembrane helix</keyword>
<dbReference type="PANTHER" id="PTHR10846:SF8">
    <property type="entry name" value="INNER MEMBRANE PROTEIN YRBG"/>
    <property type="match status" value="1"/>
</dbReference>
<name>A0ABP8UW07_9GAMM</name>
<dbReference type="Gene3D" id="1.20.1420.30">
    <property type="entry name" value="NCX, central ion-binding region"/>
    <property type="match status" value="2"/>
</dbReference>
<evidence type="ECO:0000256" key="2">
    <source>
        <dbReference type="ARBA" id="ARBA00022692"/>
    </source>
</evidence>
<feature type="domain" description="Sodium/calcium exchanger membrane region" evidence="6">
    <location>
        <begin position="174"/>
        <end position="318"/>
    </location>
</feature>
<proteinExistence type="predicted"/>
<dbReference type="RefSeq" id="WP_345192600.1">
    <property type="nucleotide sequence ID" value="NZ_BAABFL010000003.1"/>
</dbReference>
<sequence length="321" mass="33340">MLLATGAILAGFITLMWSADKFVNGAAATARNFGMSPMLIGLTIVSIGTSAPEILVSLMAAMSGYGSLAVGNAVGSNIANIGLVLGITAIVAPLPVKSDVVRREIPLLMIITVLAGLLLIDNQLGHLDGILLISGLILTLYLIYRWQRQPDSNLQTTAGAETEEELPDISQAKATVLLIVGLLVMVASSRLLVWGATEVARALGISELIIGLTIVAIGTSLPELAASVVSALKKHHDIALGNIVGSNIFNLLAVMAVPGIVAPATIDPAAFQRDVPAMIAITALLLILALAGRKRQRIGRGAGVLLAACYLGYTLLLYLQS</sequence>
<comment type="caution">
    <text evidence="7">The sequence shown here is derived from an EMBL/GenBank/DDBJ whole genome shotgun (WGS) entry which is preliminary data.</text>
</comment>